<reference evidence="5" key="1">
    <citation type="submission" date="2023-12" db="EMBL/GenBank/DDBJ databases">
        <title>Novel species in genus Nocardioides.</title>
        <authorList>
            <person name="Zhou H."/>
        </authorList>
    </citation>
    <scope>NUCLEOTIDE SEQUENCE [LARGE SCALE GENOMIC DNA]</scope>
    <source>
        <strain evidence="5">HM61</strain>
    </source>
</reference>
<accession>A0ABZ0ZU91</accession>
<evidence type="ECO:0000313" key="4">
    <source>
        <dbReference type="EMBL" id="WQQ27212.1"/>
    </source>
</evidence>
<proteinExistence type="predicted"/>
<keyword evidence="5" id="KW-1185">Reference proteome</keyword>
<gene>
    <name evidence="4" type="ORF">SHK19_03060</name>
</gene>
<dbReference type="Pfam" id="PF00583">
    <property type="entry name" value="Acetyltransf_1"/>
    <property type="match status" value="1"/>
</dbReference>
<organism evidence="4 5">
    <name type="scientific">Nocardioides bizhenqiangii</name>
    <dbReference type="NCBI Taxonomy" id="3095076"/>
    <lineage>
        <taxon>Bacteria</taxon>
        <taxon>Bacillati</taxon>
        <taxon>Actinomycetota</taxon>
        <taxon>Actinomycetes</taxon>
        <taxon>Propionibacteriales</taxon>
        <taxon>Nocardioidaceae</taxon>
        <taxon>Nocardioides</taxon>
    </lineage>
</organism>
<dbReference type="PROSITE" id="PS51186">
    <property type="entry name" value="GNAT"/>
    <property type="match status" value="1"/>
</dbReference>
<evidence type="ECO:0000256" key="1">
    <source>
        <dbReference type="ARBA" id="ARBA00022679"/>
    </source>
</evidence>
<feature type="domain" description="N-acetyltransferase" evidence="3">
    <location>
        <begin position="4"/>
        <end position="157"/>
    </location>
</feature>
<keyword evidence="1" id="KW-0808">Transferase</keyword>
<evidence type="ECO:0000313" key="5">
    <source>
        <dbReference type="Proteomes" id="UP001327225"/>
    </source>
</evidence>
<dbReference type="PANTHER" id="PTHR43877">
    <property type="entry name" value="AMINOALKYLPHOSPHONATE N-ACETYLTRANSFERASE-RELATED-RELATED"/>
    <property type="match status" value="1"/>
</dbReference>
<evidence type="ECO:0000256" key="2">
    <source>
        <dbReference type="ARBA" id="ARBA00023315"/>
    </source>
</evidence>
<dbReference type="Proteomes" id="UP001327225">
    <property type="component" value="Chromosome"/>
</dbReference>
<evidence type="ECO:0000259" key="3">
    <source>
        <dbReference type="PROSITE" id="PS51186"/>
    </source>
</evidence>
<dbReference type="SUPFAM" id="SSF55729">
    <property type="entry name" value="Acyl-CoA N-acyltransferases (Nat)"/>
    <property type="match status" value="1"/>
</dbReference>
<dbReference type="Gene3D" id="3.40.630.30">
    <property type="match status" value="1"/>
</dbReference>
<keyword evidence="2" id="KW-0012">Acyltransferase</keyword>
<dbReference type="CDD" id="cd04301">
    <property type="entry name" value="NAT_SF"/>
    <property type="match status" value="1"/>
</dbReference>
<dbReference type="PANTHER" id="PTHR43877:SF2">
    <property type="entry name" value="AMINOALKYLPHOSPHONATE N-ACETYLTRANSFERASE-RELATED"/>
    <property type="match status" value="1"/>
</dbReference>
<dbReference type="EMBL" id="CP141059">
    <property type="protein sequence ID" value="WQQ27212.1"/>
    <property type="molecule type" value="Genomic_DNA"/>
</dbReference>
<name>A0ABZ0ZU91_9ACTN</name>
<dbReference type="InterPro" id="IPR000182">
    <property type="entry name" value="GNAT_dom"/>
</dbReference>
<dbReference type="RefSeq" id="WP_322937804.1">
    <property type="nucleotide sequence ID" value="NZ_CP141059.1"/>
</dbReference>
<protein>
    <submittedName>
        <fullName evidence="4">GNAT family N-acetyltransferase</fullName>
    </submittedName>
</protein>
<dbReference type="InterPro" id="IPR016181">
    <property type="entry name" value="Acyl_CoA_acyltransferase"/>
</dbReference>
<dbReference type="InterPro" id="IPR050832">
    <property type="entry name" value="Bact_Acetyltransf"/>
</dbReference>
<sequence>MSTPERRPATLADAAEIARIWREGWRDGHLGHTPPALIEARTDASFDHRAVERVPQTTVATIDGDVVGFTVIVDDEAEQVYVDRAARGSGIAGLLLAEAERQIAANGHSRAWLAVAAGNARARRFYERSGWVDDGGFDYQADGPDGPIAVPCHRYVRDL</sequence>